<dbReference type="EMBL" id="CP002131">
    <property type="protein sequence ID" value="ADL08034.1"/>
    <property type="molecule type" value="Genomic_DNA"/>
</dbReference>
<dbReference type="RefSeq" id="WP_013276073.1">
    <property type="nucleotide sequence ID" value="NC_014377.1"/>
</dbReference>
<dbReference type="NCBIfam" id="NF040608">
    <property type="entry name" value="division_SteA"/>
    <property type="match status" value="1"/>
</dbReference>
<evidence type="ECO:0000256" key="4">
    <source>
        <dbReference type="ARBA" id="ARBA00022840"/>
    </source>
</evidence>
<evidence type="ECO:0000259" key="6">
    <source>
        <dbReference type="Pfam" id="PF12555"/>
    </source>
</evidence>
<evidence type="ECO:0000256" key="2">
    <source>
        <dbReference type="ARBA" id="ARBA00022741"/>
    </source>
</evidence>
<dbReference type="eggNOG" id="COG4825">
    <property type="taxonomic scope" value="Bacteria"/>
</dbReference>
<evidence type="ECO:0000313" key="7">
    <source>
        <dbReference type="EMBL" id="ADL08034.1"/>
    </source>
</evidence>
<dbReference type="STRING" id="555079.Toce_1278"/>
<dbReference type="GO" id="GO:0005524">
    <property type="term" value="F:ATP binding"/>
    <property type="evidence" value="ECO:0007669"/>
    <property type="project" value="UniProtKB-KW"/>
</dbReference>
<dbReference type="GO" id="GO:0016301">
    <property type="term" value="F:kinase activity"/>
    <property type="evidence" value="ECO:0007669"/>
    <property type="project" value="UniProtKB-KW"/>
</dbReference>
<keyword evidence="8" id="KW-1185">Reference proteome</keyword>
<organism evidence="7 8">
    <name type="scientific">Thermosediminibacter oceani (strain ATCC BAA-1034 / DSM 16646 / JW/IW-1228P)</name>
    <dbReference type="NCBI Taxonomy" id="555079"/>
    <lineage>
        <taxon>Bacteria</taxon>
        <taxon>Bacillati</taxon>
        <taxon>Bacillota</taxon>
        <taxon>Clostridia</taxon>
        <taxon>Thermosediminibacterales</taxon>
        <taxon>Thermosediminibacteraceae</taxon>
        <taxon>Thermosediminibacter</taxon>
    </lineage>
</organism>
<dbReference type="GO" id="GO:0009229">
    <property type="term" value="P:thiamine diphosphate biosynthetic process"/>
    <property type="evidence" value="ECO:0007669"/>
    <property type="project" value="InterPro"/>
</dbReference>
<accession>D9S3Q7</accession>
<keyword evidence="2" id="KW-0547">Nucleotide-binding</keyword>
<protein>
    <submittedName>
        <fullName evidence="7">Thiamin pyrophosphokinase catalytic region</fullName>
    </submittedName>
</protein>
<name>D9S3Q7_THEOJ</name>
<keyword evidence="5" id="KW-0472">Membrane</keyword>
<proteinExistence type="predicted"/>
<gene>
    <name evidence="7" type="ordered locus">Toce_1278</name>
</gene>
<keyword evidence="5" id="KW-0812">Transmembrane</keyword>
<evidence type="ECO:0000313" key="8">
    <source>
        <dbReference type="Proteomes" id="UP000000272"/>
    </source>
</evidence>
<keyword evidence="1" id="KW-0808">Transferase</keyword>
<evidence type="ECO:0000256" key="3">
    <source>
        <dbReference type="ARBA" id="ARBA00022777"/>
    </source>
</evidence>
<keyword evidence="4" id="KW-0067">ATP-binding</keyword>
<feature type="transmembrane region" description="Helical" evidence="5">
    <location>
        <begin position="335"/>
        <end position="357"/>
    </location>
</feature>
<dbReference type="InterPro" id="IPR047795">
    <property type="entry name" value="Put_SteA-like"/>
</dbReference>
<dbReference type="SUPFAM" id="SSF63999">
    <property type="entry name" value="Thiamin pyrophosphokinase, catalytic domain"/>
    <property type="match status" value="1"/>
</dbReference>
<dbReference type="InterPro" id="IPR036759">
    <property type="entry name" value="TPK_catalytic_sf"/>
</dbReference>
<dbReference type="Gene3D" id="3.40.50.10240">
    <property type="entry name" value="Thiamin pyrophosphokinase, catalytic domain"/>
    <property type="match status" value="1"/>
</dbReference>
<evidence type="ECO:0000256" key="5">
    <source>
        <dbReference type="SAM" id="Phobius"/>
    </source>
</evidence>
<dbReference type="Pfam" id="PF12555">
    <property type="entry name" value="SteA-like_C"/>
    <property type="match status" value="1"/>
</dbReference>
<evidence type="ECO:0000256" key="1">
    <source>
        <dbReference type="ARBA" id="ARBA00022679"/>
    </source>
</evidence>
<dbReference type="AlphaFoldDB" id="D9S3Q7"/>
<dbReference type="KEGG" id="toc:Toce_1278"/>
<feature type="domain" description="SteA-like C-terminal" evidence="6">
    <location>
        <begin position="321"/>
        <end position="371"/>
    </location>
</feature>
<dbReference type="OrthoDB" id="9804377at2"/>
<dbReference type="InterPro" id="IPR022215">
    <property type="entry name" value="SteA-like_C"/>
</dbReference>
<sequence>MGAVGRAVVDRKTKKLLQRLKPGEIAVIYHKDIDELAAKNLVKSKVKGVINFQPSMSGRFFNQGPAMLLDAGIPVVDVSEEELFDSIRDGDIVQIKENGEITVNGRFLCKGVILSQDLISSKLEEAKANFEKELEKFAVNTLEYIRREKTLLSSDYTVPRLKTDMHRKHVMVVVRGKDYREDLLTLRSYIEEIKPVLIGVDGGADALLEFGLKPNVIIGDMDSISDKGLMCGAEIVVHAYPDGRAPGLDRVKKLGLDYHIMPVTGTSEDAALLLAYHSGADLIVAVGTHNNIIDFLEKGRQGMASTFLVRLKVGHILIDAKGVNKLYKGGIKINYIAALFVAAFFPIFILGTTSPAFRHLLRLILLKVKLMIGFL</sequence>
<dbReference type="GO" id="GO:0004788">
    <property type="term" value="F:thiamine diphosphokinase activity"/>
    <property type="evidence" value="ECO:0007669"/>
    <property type="project" value="InterPro"/>
</dbReference>
<dbReference type="Proteomes" id="UP000000272">
    <property type="component" value="Chromosome"/>
</dbReference>
<keyword evidence="3" id="KW-0418">Kinase</keyword>
<reference evidence="7 8" key="1">
    <citation type="journal article" date="2010" name="Stand. Genomic Sci.">
        <title>Complete genome sequence of Thermosediminibacter oceani type strain (JW/IW-1228P).</title>
        <authorList>
            <person name="Pitluck S."/>
            <person name="Yasawong M."/>
            <person name="Munk C."/>
            <person name="Nolan M."/>
            <person name="Lapidus A."/>
            <person name="Lucas S."/>
            <person name="Glavina Del Rio T."/>
            <person name="Tice H."/>
            <person name="Cheng J.F."/>
            <person name="Bruce D."/>
            <person name="Detter C."/>
            <person name="Tapia R."/>
            <person name="Han C."/>
            <person name="Goodwin L."/>
            <person name="Liolios K."/>
            <person name="Ivanova N."/>
            <person name="Mavromatis K."/>
            <person name="Mikhailova N."/>
            <person name="Pati A."/>
            <person name="Chen A."/>
            <person name="Palaniappan K."/>
            <person name="Land M."/>
            <person name="Hauser L."/>
            <person name="Chang Y.J."/>
            <person name="Jeffries C.D."/>
            <person name="Rohde M."/>
            <person name="Spring S."/>
            <person name="Sikorski J."/>
            <person name="Goker M."/>
            <person name="Woyke T."/>
            <person name="Bristow J."/>
            <person name="Eisen J.A."/>
            <person name="Markowitz V."/>
            <person name="Hugenholtz P."/>
            <person name="Kyrpides N.C."/>
            <person name="Klenk H.P."/>
        </authorList>
    </citation>
    <scope>NUCLEOTIDE SEQUENCE [LARGE SCALE GENOMIC DNA]</scope>
    <source>
        <strain evidence="8">ATCC BAA-1034 / DSM 16646 / JW/IW-1228P</strain>
    </source>
</reference>
<keyword evidence="5" id="KW-1133">Transmembrane helix</keyword>
<dbReference type="HOGENOM" id="CLU_046690_0_0_9"/>